<sequence>MITNLSTAPVMELFDFADTVNTPGISSILPMISLKDHQRSKSGSIRTP</sequence>
<organism evidence="1 2">
    <name type="scientific">Paenibacillus phoenicis</name>
    <dbReference type="NCBI Taxonomy" id="554117"/>
    <lineage>
        <taxon>Bacteria</taxon>
        <taxon>Bacillati</taxon>
        <taxon>Bacillota</taxon>
        <taxon>Bacilli</taxon>
        <taxon>Bacillales</taxon>
        <taxon>Paenibacillaceae</taxon>
        <taxon>Paenibacillus</taxon>
    </lineage>
</organism>
<dbReference type="RefSeq" id="WP_009227045.1">
    <property type="nucleotide sequence ID" value="NZ_CBCSKM010000016.1"/>
</dbReference>
<reference evidence="1 2" key="1">
    <citation type="submission" date="2023-12" db="EMBL/GenBank/DDBJ databases">
        <title>Whole genome sequencing of Paenibacillus phoenicis isolated from the Phoenix Mars Lander spacecraft assembly facility.</title>
        <authorList>
            <person name="Garcia A."/>
            <person name="Venkateswaran K."/>
        </authorList>
    </citation>
    <scope>NUCLEOTIDE SEQUENCE [LARGE SCALE GENOMIC DNA]</scope>
    <source>
        <strain evidence="1 2">3PO2SA</strain>
    </source>
</reference>
<name>A0ABU5PFZ6_9BACL</name>
<dbReference type="EMBL" id="JAYERP010000001">
    <property type="protein sequence ID" value="MEA3568863.1"/>
    <property type="molecule type" value="Genomic_DNA"/>
</dbReference>
<accession>A0ABU5PFZ6</accession>
<keyword evidence="2" id="KW-1185">Reference proteome</keyword>
<proteinExistence type="predicted"/>
<dbReference type="Proteomes" id="UP001292216">
    <property type="component" value="Unassembled WGS sequence"/>
</dbReference>
<comment type="caution">
    <text evidence="1">The sequence shown here is derived from an EMBL/GenBank/DDBJ whole genome shotgun (WGS) entry which is preliminary data.</text>
</comment>
<gene>
    <name evidence="1" type="ORF">U9M73_02475</name>
</gene>
<evidence type="ECO:0000313" key="1">
    <source>
        <dbReference type="EMBL" id="MEA3568863.1"/>
    </source>
</evidence>
<evidence type="ECO:0000313" key="2">
    <source>
        <dbReference type="Proteomes" id="UP001292216"/>
    </source>
</evidence>
<protein>
    <submittedName>
        <fullName evidence="1">Uncharacterized protein</fullName>
    </submittedName>
</protein>